<name>A0A2T2WP19_9FIRM</name>
<dbReference type="Gene3D" id="3.90.1150.10">
    <property type="entry name" value="Aspartate Aminotransferase, domain 1"/>
    <property type="match status" value="1"/>
</dbReference>
<keyword evidence="1 4" id="KW-0663">Pyridoxal phosphate</keyword>
<dbReference type="Gene3D" id="3.40.640.10">
    <property type="entry name" value="Type I PLP-dependent aspartate aminotransferase-like (Major domain)"/>
    <property type="match status" value="1"/>
</dbReference>
<dbReference type="InterPro" id="IPR015424">
    <property type="entry name" value="PyrdxlP-dep_Trfase"/>
</dbReference>
<evidence type="ECO:0000256" key="4">
    <source>
        <dbReference type="PIRSR" id="PIRSR000390-2"/>
    </source>
</evidence>
<comment type="caution">
    <text evidence="6">The sequence shown here is derived from an EMBL/GenBank/DDBJ whole genome shotgun (WGS) entry which is preliminary data.</text>
</comment>
<organism evidence="6 7">
    <name type="scientific">Sulfobacillus acidophilus</name>
    <dbReference type="NCBI Taxonomy" id="53633"/>
    <lineage>
        <taxon>Bacteria</taxon>
        <taxon>Bacillati</taxon>
        <taxon>Bacillota</taxon>
        <taxon>Clostridia</taxon>
        <taxon>Eubacteriales</taxon>
        <taxon>Clostridiales Family XVII. Incertae Sedis</taxon>
        <taxon>Sulfobacillus</taxon>
    </lineage>
</organism>
<gene>
    <name evidence="6" type="ORF">C7B45_01415</name>
</gene>
<accession>A0A2T2WP19</accession>
<evidence type="ECO:0000256" key="2">
    <source>
        <dbReference type="ARBA" id="ARBA00037999"/>
    </source>
</evidence>
<dbReference type="InterPro" id="IPR015422">
    <property type="entry name" value="PyrdxlP-dep_Trfase_small"/>
</dbReference>
<dbReference type="PIRSF" id="PIRSF000390">
    <property type="entry name" value="PLP_StrS"/>
    <property type="match status" value="1"/>
</dbReference>
<dbReference type="PANTHER" id="PTHR30244:SF36">
    <property type="entry name" value="3-OXO-GLUCOSE-6-PHOSPHATE:GLUTAMATE AMINOTRANSFERASE"/>
    <property type="match status" value="1"/>
</dbReference>
<evidence type="ECO:0000256" key="3">
    <source>
        <dbReference type="PIRSR" id="PIRSR000390-1"/>
    </source>
</evidence>
<proteinExistence type="inferred from homology"/>
<dbReference type="AlphaFoldDB" id="A0A2T2WP19"/>
<dbReference type="GO" id="GO:0008483">
    <property type="term" value="F:transaminase activity"/>
    <property type="evidence" value="ECO:0007669"/>
    <property type="project" value="TreeGrafter"/>
</dbReference>
<reference evidence="6 7" key="1">
    <citation type="journal article" date="2014" name="BMC Genomics">
        <title>Comparison of environmental and isolate Sulfobacillus genomes reveals diverse carbon, sulfur, nitrogen, and hydrogen metabolisms.</title>
        <authorList>
            <person name="Justice N.B."/>
            <person name="Norman A."/>
            <person name="Brown C.T."/>
            <person name="Singh A."/>
            <person name="Thomas B.C."/>
            <person name="Banfield J.F."/>
        </authorList>
    </citation>
    <scope>NUCLEOTIDE SEQUENCE [LARGE SCALE GENOMIC DNA]</scope>
    <source>
        <strain evidence="6">AMDSBA3</strain>
    </source>
</reference>
<dbReference type="CDD" id="cd00616">
    <property type="entry name" value="AHBA_syn"/>
    <property type="match status" value="1"/>
</dbReference>
<dbReference type="Pfam" id="PF01041">
    <property type="entry name" value="DegT_DnrJ_EryC1"/>
    <property type="match status" value="1"/>
</dbReference>
<feature type="modified residue" description="N6-(pyridoxal phosphate)lysine" evidence="4">
    <location>
        <position position="186"/>
    </location>
</feature>
<protein>
    <submittedName>
        <fullName evidence="6">Erythromycin biosynthesis sensory transduction protein eryC1</fullName>
    </submittedName>
</protein>
<dbReference type="EMBL" id="PXYV01000002">
    <property type="protein sequence ID" value="PSR23972.1"/>
    <property type="molecule type" value="Genomic_DNA"/>
</dbReference>
<dbReference type="Proteomes" id="UP000241848">
    <property type="component" value="Unassembled WGS sequence"/>
</dbReference>
<dbReference type="GO" id="GO:0030170">
    <property type="term" value="F:pyridoxal phosphate binding"/>
    <property type="evidence" value="ECO:0007669"/>
    <property type="project" value="TreeGrafter"/>
</dbReference>
<evidence type="ECO:0000313" key="7">
    <source>
        <dbReference type="Proteomes" id="UP000241848"/>
    </source>
</evidence>
<dbReference type="InterPro" id="IPR015421">
    <property type="entry name" value="PyrdxlP-dep_Trfase_major"/>
</dbReference>
<dbReference type="InterPro" id="IPR000653">
    <property type="entry name" value="DegT/StrS_aminotransferase"/>
</dbReference>
<comment type="similarity">
    <text evidence="2 5">Belongs to the DegT/DnrJ/EryC1 family.</text>
</comment>
<sequence length="366" mass="41176">MAVPFLDVSQSYRQLATQIQSALIHTLEQGQYVLGQALEQFEHDFAEYTHTRYCIGVGTGLDALKLTLQAWDIGVGDEVIVPSHTAFPTWLAVTAVGAQPVPWEPKGHEYHADPDLLEELITPRTRAVIPVHLYGQCVDMQVVQHIARRHDILILEDAAQAHGAKSHGHHPGFWGDAAAWSFYPSKNLGAFGDAGAITTNDRALRNRLHLLRNYGSTVKYVNEIAGSNSRLDDLQATILRVKLPYLESWNACRQHIAQRYLTELRQTSLILPSTRDVRESVWHVFPVQHRDRDRLQRYLNDCGVQTLIHYPIAPHLQRAYQHLGFKPGSLPIAESIAQHELSLPMGPHLTEDQVTTVIQCLLAFAR</sequence>
<evidence type="ECO:0000256" key="1">
    <source>
        <dbReference type="ARBA" id="ARBA00022898"/>
    </source>
</evidence>
<evidence type="ECO:0000256" key="5">
    <source>
        <dbReference type="RuleBase" id="RU004508"/>
    </source>
</evidence>
<dbReference type="PANTHER" id="PTHR30244">
    <property type="entry name" value="TRANSAMINASE"/>
    <property type="match status" value="1"/>
</dbReference>
<evidence type="ECO:0000313" key="6">
    <source>
        <dbReference type="EMBL" id="PSR23972.1"/>
    </source>
</evidence>
<feature type="active site" description="Proton acceptor" evidence="3">
    <location>
        <position position="186"/>
    </location>
</feature>
<dbReference type="GO" id="GO:0000271">
    <property type="term" value="P:polysaccharide biosynthetic process"/>
    <property type="evidence" value="ECO:0007669"/>
    <property type="project" value="TreeGrafter"/>
</dbReference>
<dbReference type="SUPFAM" id="SSF53383">
    <property type="entry name" value="PLP-dependent transferases"/>
    <property type="match status" value="1"/>
</dbReference>